<keyword evidence="3" id="KW-1185">Reference proteome</keyword>
<feature type="transmembrane region" description="Helical" evidence="1">
    <location>
        <begin position="7"/>
        <end position="29"/>
    </location>
</feature>
<evidence type="ECO:0000313" key="3">
    <source>
        <dbReference type="Proteomes" id="UP000007754"/>
    </source>
</evidence>
<dbReference type="InParanoid" id="A0A674G8W2"/>
<dbReference type="AlphaFoldDB" id="A0A674G8W2"/>
<evidence type="ECO:0000313" key="2">
    <source>
        <dbReference type="Ensembl" id="ENSTGUP00000019111.1"/>
    </source>
</evidence>
<reference evidence="2" key="3">
    <citation type="submission" date="2025-09" db="UniProtKB">
        <authorList>
            <consortium name="Ensembl"/>
        </authorList>
    </citation>
    <scope>IDENTIFICATION</scope>
</reference>
<keyword evidence="1" id="KW-1133">Transmembrane helix</keyword>
<sequence>FINNFKLIHKILICLHLIICFHLINDWFIRILCLCNSHSNISKYLDISKQDLGTWEEQNPHSLFFLNACSLLTNIFPPF</sequence>
<dbReference type="Ensembl" id="ENSTGUT00000030786.1">
    <property type="protein sequence ID" value="ENSTGUP00000019111.1"/>
    <property type="gene ID" value="ENSTGUG00000023655.1"/>
</dbReference>
<evidence type="ECO:0000256" key="1">
    <source>
        <dbReference type="SAM" id="Phobius"/>
    </source>
</evidence>
<proteinExistence type="predicted"/>
<keyword evidence="1" id="KW-0472">Membrane</keyword>
<protein>
    <submittedName>
        <fullName evidence="2">Uncharacterized protein</fullName>
    </submittedName>
</protein>
<keyword evidence="1" id="KW-0812">Transmembrane</keyword>
<accession>A0A674G8W2</accession>
<reference evidence="2 3" key="1">
    <citation type="journal article" date="2010" name="Nature">
        <title>The genome of a songbird.</title>
        <authorList>
            <person name="Warren W.C."/>
            <person name="Clayton D.F."/>
            <person name="Ellegren H."/>
            <person name="Arnold A.P."/>
            <person name="Hillier L.W."/>
            <person name="Kunstner A."/>
            <person name="Searle S."/>
            <person name="White S."/>
            <person name="Vilella A.J."/>
            <person name="Fairley S."/>
            <person name="Heger A."/>
            <person name="Kong L."/>
            <person name="Ponting C.P."/>
            <person name="Jarvis E.D."/>
            <person name="Mello C.V."/>
            <person name="Minx P."/>
            <person name="Lovell P."/>
            <person name="Velho T.A."/>
            <person name="Ferris M."/>
            <person name="Balakrishnan C.N."/>
            <person name="Sinha S."/>
            <person name="Blatti C."/>
            <person name="London S.E."/>
            <person name="Li Y."/>
            <person name="Lin Y.C."/>
            <person name="George J."/>
            <person name="Sweedler J."/>
            <person name="Southey B."/>
            <person name="Gunaratne P."/>
            <person name="Watson M."/>
            <person name="Nam K."/>
            <person name="Backstrom N."/>
            <person name="Smeds L."/>
            <person name="Nabholz B."/>
            <person name="Itoh Y."/>
            <person name="Whitney O."/>
            <person name="Pfenning A.R."/>
            <person name="Howard J."/>
            <person name="Volker M."/>
            <person name="Skinner B.M."/>
            <person name="Griffin D.K."/>
            <person name="Ye L."/>
            <person name="McLaren W.M."/>
            <person name="Flicek P."/>
            <person name="Quesada V."/>
            <person name="Velasco G."/>
            <person name="Lopez-Otin C."/>
            <person name="Puente X.S."/>
            <person name="Olender T."/>
            <person name="Lancet D."/>
            <person name="Smit A.F."/>
            <person name="Hubley R."/>
            <person name="Konkel M.K."/>
            <person name="Walker J.A."/>
            <person name="Batzer M.A."/>
            <person name="Gu W."/>
            <person name="Pollock D.D."/>
            <person name="Chen L."/>
            <person name="Cheng Z."/>
            <person name="Eichler E.E."/>
            <person name="Stapley J."/>
            <person name="Slate J."/>
            <person name="Ekblom R."/>
            <person name="Birkhead T."/>
            <person name="Burke T."/>
            <person name="Burt D."/>
            <person name="Scharff C."/>
            <person name="Adam I."/>
            <person name="Richard H."/>
            <person name="Sultan M."/>
            <person name="Soldatov A."/>
            <person name="Lehrach H."/>
            <person name="Edwards S.V."/>
            <person name="Yang S.P."/>
            <person name="Li X."/>
            <person name="Graves T."/>
            <person name="Fulton L."/>
            <person name="Nelson J."/>
            <person name="Chinwalla A."/>
            <person name="Hou S."/>
            <person name="Mardis E.R."/>
            <person name="Wilson R.K."/>
        </authorList>
    </citation>
    <scope>NUCLEOTIDE SEQUENCE [LARGE SCALE GENOMIC DNA]</scope>
</reference>
<dbReference type="Proteomes" id="UP000007754">
    <property type="component" value="Chromosome 2"/>
</dbReference>
<organism evidence="2 3">
    <name type="scientific">Taeniopygia guttata</name>
    <name type="common">Zebra finch</name>
    <name type="synonym">Poephila guttata</name>
    <dbReference type="NCBI Taxonomy" id="59729"/>
    <lineage>
        <taxon>Eukaryota</taxon>
        <taxon>Metazoa</taxon>
        <taxon>Chordata</taxon>
        <taxon>Craniata</taxon>
        <taxon>Vertebrata</taxon>
        <taxon>Euteleostomi</taxon>
        <taxon>Archelosauria</taxon>
        <taxon>Archosauria</taxon>
        <taxon>Dinosauria</taxon>
        <taxon>Saurischia</taxon>
        <taxon>Theropoda</taxon>
        <taxon>Coelurosauria</taxon>
        <taxon>Aves</taxon>
        <taxon>Neognathae</taxon>
        <taxon>Neoaves</taxon>
        <taxon>Telluraves</taxon>
        <taxon>Australaves</taxon>
        <taxon>Passeriformes</taxon>
        <taxon>Passeroidea</taxon>
        <taxon>Estrildidae</taxon>
        <taxon>Estrildinae</taxon>
        <taxon>Taeniopygia</taxon>
    </lineage>
</organism>
<name>A0A674G8W2_TAEGU</name>
<reference evidence="2" key="2">
    <citation type="submission" date="2025-08" db="UniProtKB">
        <authorList>
            <consortium name="Ensembl"/>
        </authorList>
    </citation>
    <scope>IDENTIFICATION</scope>
</reference>